<accession>A0AAE3ZFW7</accession>
<keyword evidence="2" id="KW-1185">Reference proteome</keyword>
<dbReference type="RefSeq" id="WP_310275048.1">
    <property type="nucleotide sequence ID" value="NZ_JAVDXW010000001.1"/>
</dbReference>
<gene>
    <name evidence="1" type="ORF">JOF55_003201</name>
</gene>
<reference evidence="1" key="1">
    <citation type="submission" date="2023-07" db="EMBL/GenBank/DDBJ databases">
        <title>Sequencing the genomes of 1000 actinobacteria strains.</title>
        <authorList>
            <person name="Klenk H.-P."/>
        </authorList>
    </citation>
    <scope>NUCLEOTIDE SEQUENCE</scope>
    <source>
        <strain evidence="1">DSM 45977</strain>
    </source>
</reference>
<evidence type="ECO:0000313" key="1">
    <source>
        <dbReference type="EMBL" id="MDR7303020.1"/>
    </source>
</evidence>
<evidence type="ECO:0000313" key="2">
    <source>
        <dbReference type="Proteomes" id="UP001180845"/>
    </source>
</evidence>
<organism evidence="1 2">
    <name type="scientific">Haloactinomyces albus</name>
    <dbReference type="NCBI Taxonomy" id="1352928"/>
    <lineage>
        <taxon>Bacteria</taxon>
        <taxon>Bacillati</taxon>
        <taxon>Actinomycetota</taxon>
        <taxon>Actinomycetes</taxon>
        <taxon>Actinopolysporales</taxon>
        <taxon>Actinopolysporaceae</taxon>
        <taxon>Haloactinomyces</taxon>
    </lineage>
</organism>
<name>A0AAE3ZFW7_9ACTN</name>
<dbReference type="EMBL" id="JAVDXW010000001">
    <property type="protein sequence ID" value="MDR7303020.1"/>
    <property type="molecule type" value="Genomic_DNA"/>
</dbReference>
<dbReference type="AlphaFoldDB" id="A0AAE3ZFW7"/>
<protein>
    <submittedName>
        <fullName evidence="1">Uncharacterized protein</fullName>
    </submittedName>
</protein>
<sequence length="156" mass="16515">MTVILARNRHGTDEHSRSVHAFPLPIAPDATYLRAACGRSLARTDADVVEMFTGAPCTACLLLAARVTETGEPNNGAESAPQLPTAGTGASTGRYAVALRGEHVRHLVPARPITGRLDGHSVVQTVCGCLGWGPFEECPQWPLCGRCARMPDEAIS</sequence>
<comment type="caution">
    <text evidence="1">The sequence shown here is derived from an EMBL/GenBank/DDBJ whole genome shotgun (WGS) entry which is preliminary data.</text>
</comment>
<proteinExistence type="predicted"/>
<dbReference type="Proteomes" id="UP001180845">
    <property type="component" value="Unassembled WGS sequence"/>
</dbReference>